<feature type="domain" description="RNA polymerase sigma factor 70 region 4 type 2" evidence="7">
    <location>
        <begin position="128"/>
        <end position="178"/>
    </location>
</feature>
<dbReference type="AlphaFoldDB" id="A0A5C6DXH5"/>
<evidence type="ECO:0000256" key="5">
    <source>
        <dbReference type="SAM" id="Phobius"/>
    </source>
</evidence>
<dbReference type="PANTHER" id="PTHR43133:SF51">
    <property type="entry name" value="RNA POLYMERASE SIGMA FACTOR"/>
    <property type="match status" value="1"/>
</dbReference>
<dbReference type="InterPro" id="IPR013249">
    <property type="entry name" value="RNA_pol_sigma70_r4_t2"/>
</dbReference>
<dbReference type="PANTHER" id="PTHR43133">
    <property type="entry name" value="RNA POLYMERASE ECF-TYPE SIGMA FACTO"/>
    <property type="match status" value="1"/>
</dbReference>
<keyword evidence="5" id="KW-0472">Membrane</keyword>
<keyword evidence="3" id="KW-0731">Sigma factor</keyword>
<dbReference type="CDD" id="cd06171">
    <property type="entry name" value="Sigma70_r4"/>
    <property type="match status" value="1"/>
</dbReference>
<evidence type="ECO:0000313" key="8">
    <source>
        <dbReference type="EMBL" id="TWU40924.1"/>
    </source>
</evidence>
<dbReference type="Proteomes" id="UP000319143">
    <property type="component" value="Unassembled WGS sequence"/>
</dbReference>
<feature type="domain" description="RNA polymerase sigma-70 region 2" evidence="6">
    <location>
        <begin position="28"/>
        <end position="95"/>
    </location>
</feature>
<keyword evidence="2" id="KW-0805">Transcription regulation</keyword>
<dbReference type="EMBL" id="SJPV01000002">
    <property type="protein sequence ID" value="TWU40924.1"/>
    <property type="molecule type" value="Genomic_DNA"/>
</dbReference>
<feature type="transmembrane region" description="Helical" evidence="5">
    <location>
        <begin position="280"/>
        <end position="302"/>
    </location>
</feature>
<feature type="transmembrane region" description="Helical" evidence="5">
    <location>
        <begin position="646"/>
        <end position="668"/>
    </location>
</feature>
<feature type="transmembrane region" description="Helical" evidence="5">
    <location>
        <begin position="550"/>
        <end position="571"/>
    </location>
</feature>
<evidence type="ECO:0000256" key="1">
    <source>
        <dbReference type="ARBA" id="ARBA00010641"/>
    </source>
</evidence>
<gene>
    <name evidence="8" type="primary">sigW_4</name>
    <name evidence="8" type="ORF">Poly41_17590</name>
</gene>
<feature type="transmembrane region" description="Helical" evidence="5">
    <location>
        <begin position="616"/>
        <end position="637"/>
    </location>
</feature>
<dbReference type="RefSeq" id="WP_197231155.1">
    <property type="nucleotide sequence ID" value="NZ_SJPV01000002.1"/>
</dbReference>
<feature type="transmembrane region" description="Helical" evidence="5">
    <location>
        <begin position="459"/>
        <end position="483"/>
    </location>
</feature>
<feature type="transmembrane region" description="Helical" evidence="5">
    <location>
        <begin position="429"/>
        <end position="453"/>
    </location>
</feature>
<dbReference type="InterPro" id="IPR014284">
    <property type="entry name" value="RNA_pol_sigma-70_dom"/>
</dbReference>
<feature type="transmembrane region" description="Helical" evidence="5">
    <location>
        <begin position="314"/>
        <end position="338"/>
    </location>
</feature>
<dbReference type="Pfam" id="PF08281">
    <property type="entry name" value="Sigma70_r4_2"/>
    <property type="match status" value="1"/>
</dbReference>
<dbReference type="Gene3D" id="1.10.1740.10">
    <property type="match status" value="1"/>
</dbReference>
<dbReference type="InterPro" id="IPR013325">
    <property type="entry name" value="RNA_pol_sigma_r2"/>
</dbReference>
<keyword evidence="5" id="KW-1133">Transmembrane helix</keyword>
<evidence type="ECO:0000259" key="7">
    <source>
        <dbReference type="Pfam" id="PF08281"/>
    </source>
</evidence>
<name>A0A5C6DXH5_9BACT</name>
<reference evidence="8 9" key="1">
    <citation type="submission" date="2019-02" db="EMBL/GenBank/DDBJ databases">
        <title>Deep-cultivation of Planctomycetes and their phenomic and genomic characterization uncovers novel biology.</title>
        <authorList>
            <person name="Wiegand S."/>
            <person name="Jogler M."/>
            <person name="Boedeker C."/>
            <person name="Pinto D."/>
            <person name="Vollmers J."/>
            <person name="Rivas-Marin E."/>
            <person name="Kohn T."/>
            <person name="Peeters S.H."/>
            <person name="Heuer A."/>
            <person name="Rast P."/>
            <person name="Oberbeckmann S."/>
            <person name="Bunk B."/>
            <person name="Jeske O."/>
            <person name="Meyerdierks A."/>
            <person name="Storesund J.E."/>
            <person name="Kallscheuer N."/>
            <person name="Luecker S."/>
            <person name="Lage O.M."/>
            <person name="Pohl T."/>
            <person name="Merkel B.J."/>
            <person name="Hornburger P."/>
            <person name="Mueller R.-W."/>
            <person name="Bruemmer F."/>
            <person name="Labrenz M."/>
            <person name="Spormann A.M."/>
            <person name="Op Den Camp H."/>
            <person name="Overmann J."/>
            <person name="Amann R."/>
            <person name="Jetten M.S.M."/>
            <person name="Mascher T."/>
            <person name="Medema M.H."/>
            <person name="Devos D.P."/>
            <person name="Kaster A.-K."/>
            <person name="Ovreas L."/>
            <person name="Rohde M."/>
            <person name="Galperin M.Y."/>
            <person name="Jogler C."/>
        </authorList>
    </citation>
    <scope>NUCLEOTIDE SEQUENCE [LARGE SCALE GENOMIC DNA]</scope>
    <source>
        <strain evidence="8 9">Poly41</strain>
    </source>
</reference>
<evidence type="ECO:0000259" key="6">
    <source>
        <dbReference type="Pfam" id="PF04542"/>
    </source>
</evidence>
<dbReference type="GO" id="GO:0016987">
    <property type="term" value="F:sigma factor activity"/>
    <property type="evidence" value="ECO:0007669"/>
    <property type="project" value="UniProtKB-KW"/>
</dbReference>
<accession>A0A5C6DXH5</accession>
<comment type="similarity">
    <text evidence="1">Belongs to the sigma-70 factor family. ECF subfamily.</text>
</comment>
<evidence type="ECO:0000256" key="4">
    <source>
        <dbReference type="ARBA" id="ARBA00023163"/>
    </source>
</evidence>
<feature type="transmembrane region" description="Helical" evidence="5">
    <location>
        <begin position="591"/>
        <end position="610"/>
    </location>
</feature>
<comment type="caution">
    <text evidence="8">The sequence shown here is derived from an EMBL/GenBank/DDBJ whole genome shotgun (WGS) entry which is preliminary data.</text>
</comment>
<evidence type="ECO:0000256" key="2">
    <source>
        <dbReference type="ARBA" id="ARBA00023015"/>
    </source>
</evidence>
<dbReference type="GO" id="GO:0006352">
    <property type="term" value="P:DNA-templated transcription initiation"/>
    <property type="evidence" value="ECO:0007669"/>
    <property type="project" value="InterPro"/>
</dbReference>
<keyword evidence="9" id="KW-1185">Reference proteome</keyword>
<dbReference type="GO" id="GO:0003677">
    <property type="term" value="F:DNA binding"/>
    <property type="evidence" value="ECO:0007669"/>
    <property type="project" value="InterPro"/>
</dbReference>
<feature type="transmembrane region" description="Helical" evidence="5">
    <location>
        <begin position="680"/>
        <end position="700"/>
    </location>
</feature>
<dbReference type="NCBIfam" id="TIGR02937">
    <property type="entry name" value="sigma70-ECF"/>
    <property type="match status" value="1"/>
</dbReference>
<feature type="transmembrane region" description="Helical" evidence="5">
    <location>
        <begin position="245"/>
        <end position="268"/>
    </location>
</feature>
<dbReference type="Gene3D" id="1.10.10.10">
    <property type="entry name" value="Winged helix-like DNA-binding domain superfamily/Winged helix DNA-binding domain"/>
    <property type="match status" value="1"/>
</dbReference>
<protein>
    <submittedName>
        <fullName evidence="8">ECF RNA polymerase sigma factor SigW</fullName>
    </submittedName>
</protein>
<keyword evidence="5" id="KW-0812">Transmembrane</keyword>
<evidence type="ECO:0000256" key="3">
    <source>
        <dbReference type="ARBA" id="ARBA00023082"/>
    </source>
</evidence>
<evidence type="ECO:0000313" key="9">
    <source>
        <dbReference type="Proteomes" id="UP000319143"/>
    </source>
</evidence>
<proteinExistence type="inferred from homology"/>
<sequence>MLSSTSDDDHLRLVQQAIAGDQEAFGRLVQDYAGMVTGIAYSVLGDFDRSEDAGQEAFLEAWKKLDSLKDPNRFGSWVCAIARHRALDLARTLGRRDARTQSVGYDVSVDRHAGAEEIAASEEEKALVWSSLDSLPEKYREVMVLYYRGDSSVARVAETLGENEPTIRQRLVRGREMLKSEVERIVERTLSGTAPKAIFTAAVLGSLPGNAHAAVAGMAAATAKTASSSLGGAAATSSGVAIGGAALGTMGGLLGGLLGGGIGAWMGYRNSPYASQKRLITRYVFAFAAVMLCFLVSLSLLIRKQTSDAPFQGSTYAIALMSLIFGFQFLMLGSALWMGRRYKQLAQSAKQAGDAVDPSVAVKRGRFIHQEVRWTSQARFLGRPWVDVQRAKTDCDGSVETPLTATGWIAIGDRANGVLLGVGNLARGMIAVGAVSFGGIAIGGVGVGLISVAGLSIGVIGIGGLALSVIAIAGVAIGLYAYGGLAVGKIALGGAAFGLDGARGGFAWSRVYAEGGEVIGGAGADKEMLAAAFQQHGFVQLAEGGISGGVMQFGFVLIAIVFLSFIVSVVASKRLGYRHEMDDKAMRRNDAGAFFGSLLGCTVWVTTLGYSQGHWATFALSVTVYVIAAGVCAASYFETRNTHRYWLAYGVSLIAMEVATSLCLLFAWRFLGMRTWESLHLVTLFIVLQLVFLAHAAIAAMTTQSTLLKRGS</sequence>
<dbReference type="SUPFAM" id="SSF88659">
    <property type="entry name" value="Sigma3 and sigma4 domains of RNA polymerase sigma factors"/>
    <property type="match status" value="1"/>
</dbReference>
<dbReference type="SUPFAM" id="SSF88946">
    <property type="entry name" value="Sigma2 domain of RNA polymerase sigma factors"/>
    <property type="match status" value="1"/>
</dbReference>
<dbReference type="InterPro" id="IPR036388">
    <property type="entry name" value="WH-like_DNA-bd_sf"/>
</dbReference>
<dbReference type="InterPro" id="IPR007627">
    <property type="entry name" value="RNA_pol_sigma70_r2"/>
</dbReference>
<dbReference type="InterPro" id="IPR039425">
    <property type="entry name" value="RNA_pol_sigma-70-like"/>
</dbReference>
<dbReference type="InterPro" id="IPR013324">
    <property type="entry name" value="RNA_pol_sigma_r3/r4-like"/>
</dbReference>
<organism evidence="8 9">
    <name type="scientific">Novipirellula artificiosorum</name>
    <dbReference type="NCBI Taxonomy" id="2528016"/>
    <lineage>
        <taxon>Bacteria</taxon>
        <taxon>Pseudomonadati</taxon>
        <taxon>Planctomycetota</taxon>
        <taxon>Planctomycetia</taxon>
        <taxon>Pirellulales</taxon>
        <taxon>Pirellulaceae</taxon>
        <taxon>Novipirellula</taxon>
    </lineage>
</organism>
<dbReference type="Pfam" id="PF04542">
    <property type="entry name" value="Sigma70_r2"/>
    <property type="match status" value="1"/>
</dbReference>
<keyword evidence="4" id="KW-0804">Transcription</keyword>